<dbReference type="InterPro" id="IPR000182">
    <property type="entry name" value="GNAT_dom"/>
</dbReference>
<reference evidence="2 3" key="1">
    <citation type="submission" date="2020-01" db="EMBL/GenBank/DDBJ databases">
        <title>Genome sequence of Desulfovibrio aerotolerans DSM 16695(T).</title>
        <authorList>
            <person name="Karnachuk O."/>
            <person name="Avakyan M."/>
            <person name="Mardanov A."/>
            <person name="Kadnikov V."/>
            <person name="Ravin N."/>
        </authorList>
    </citation>
    <scope>NUCLEOTIDE SEQUENCE [LARGE SCALE GENOMIC DNA]</scope>
    <source>
        <strain evidence="2 3">DSM 16695</strain>
    </source>
</reference>
<evidence type="ECO:0000313" key="2">
    <source>
        <dbReference type="EMBL" id="MYL85288.1"/>
    </source>
</evidence>
<feature type="domain" description="N-acetyltransferase" evidence="1">
    <location>
        <begin position="76"/>
        <end position="204"/>
    </location>
</feature>
<gene>
    <name evidence="2" type="ORF">GTA51_19520</name>
</gene>
<dbReference type="GO" id="GO:0016747">
    <property type="term" value="F:acyltransferase activity, transferring groups other than amino-acyl groups"/>
    <property type="evidence" value="ECO:0007669"/>
    <property type="project" value="InterPro"/>
</dbReference>
<dbReference type="InterPro" id="IPR016181">
    <property type="entry name" value="Acyl_CoA_acyltransferase"/>
</dbReference>
<evidence type="ECO:0000259" key="1">
    <source>
        <dbReference type="Pfam" id="PF00583"/>
    </source>
</evidence>
<organism evidence="2 3">
    <name type="scientific">Solidesulfovibrio aerotolerans</name>
    <dbReference type="NCBI Taxonomy" id="295255"/>
    <lineage>
        <taxon>Bacteria</taxon>
        <taxon>Pseudomonadati</taxon>
        <taxon>Thermodesulfobacteriota</taxon>
        <taxon>Desulfovibrionia</taxon>
        <taxon>Desulfovibrionales</taxon>
        <taxon>Desulfovibrionaceae</taxon>
        <taxon>Solidesulfovibrio</taxon>
    </lineage>
</organism>
<accession>A0A7C9ML97</accession>
<sequence>MPTTKSPFEDIPELCAPEDITAWLEEKVQCVQALKIDTPDTVETFSLTFKDDTPEGVSRDAKDLNKFTLAVVLADWSCYADQENREEYSYLKSVFAVCPRGFRLWLARLDGTCLPIGYTGFHPISKDTFARIQNAPQSITNRKQITPEPESHAAKKYYYIYNIGIIKQFQRSSVSKRLVQAFAKDLASVNAYGLAAIVVSPDGQRVIEKFGLHQTGVITHDGHSEMAFASESIG</sequence>
<comment type="caution">
    <text evidence="2">The sequence shown here is derived from an EMBL/GenBank/DDBJ whole genome shotgun (WGS) entry which is preliminary data.</text>
</comment>
<dbReference type="EMBL" id="WVUD01000073">
    <property type="protein sequence ID" value="MYL85288.1"/>
    <property type="molecule type" value="Genomic_DNA"/>
</dbReference>
<keyword evidence="3" id="KW-1185">Reference proteome</keyword>
<keyword evidence="2" id="KW-0808">Transferase</keyword>
<dbReference type="OrthoDB" id="5448692at2"/>
<dbReference type="Proteomes" id="UP000482487">
    <property type="component" value="Unassembled WGS sequence"/>
</dbReference>
<dbReference type="AlphaFoldDB" id="A0A7C9ML97"/>
<protein>
    <submittedName>
        <fullName evidence="2">GNAT family N-acetyltransferase</fullName>
    </submittedName>
</protein>
<dbReference type="Pfam" id="PF00583">
    <property type="entry name" value="Acetyltransf_1"/>
    <property type="match status" value="1"/>
</dbReference>
<name>A0A7C9ML97_9BACT</name>
<dbReference type="RefSeq" id="WP_160964102.1">
    <property type="nucleotide sequence ID" value="NZ_WVUD01000073.1"/>
</dbReference>
<proteinExistence type="predicted"/>
<dbReference type="Gene3D" id="3.40.630.30">
    <property type="match status" value="1"/>
</dbReference>
<evidence type="ECO:0000313" key="3">
    <source>
        <dbReference type="Proteomes" id="UP000482487"/>
    </source>
</evidence>
<dbReference type="SUPFAM" id="SSF55729">
    <property type="entry name" value="Acyl-CoA N-acyltransferases (Nat)"/>
    <property type="match status" value="1"/>
</dbReference>